<comment type="pathway">
    <text evidence="2">Cofactor biosynthesis; riboflavin biosynthesis; riboflavin from 2-hydroxy-3-oxobutyl phosphate and 5-amino-6-(D-ribitylamino)uracil: step 2/2.</text>
</comment>
<evidence type="ECO:0000256" key="6">
    <source>
        <dbReference type="ARBA" id="ARBA00022679"/>
    </source>
</evidence>
<proteinExistence type="predicted"/>
<dbReference type="Gene3D" id="2.40.30.20">
    <property type="match status" value="2"/>
</dbReference>
<dbReference type="InterPro" id="IPR017938">
    <property type="entry name" value="Riboflavin_synthase-like_b-brl"/>
</dbReference>
<dbReference type="NCBIfam" id="NF006767">
    <property type="entry name" value="PRK09289.1"/>
    <property type="match status" value="1"/>
</dbReference>
<keyword evidence="7" id="KW-0677">Repeat</keyword>
<dbReference type="PANTHER" id="PTHR21098">
    <property type="entry name" value="RIBOFLAVIN SYNTHASE ALPHA CHAIN"/>
    <property type="match status" value="1"/>
</dbReference>
<keyword evidence="6" id="KW-0808">Transferase</keyword>
<dbReference type="PROSITE" id="PS51177">
    <property type="entry name" value="LUMAZINE_BIND"/>
    <property type="match status" value="2"/>
</dbReference>
<dbReference type="InterPro" id="IPR023366">
    <property type="entry name" value="ATP_synth_asu-like_sf"/>
</dbReference>
<keyword evidence="5" id="KW-0686">Riboflavin biosynthesis</keyword>
<evidence type="ECO:0000256" key="4">
    <source>
        <dbReference type="ARBA" id="ARBA00013950"/>
    </source>
</evidence>
<comment type="caution">
    <text evidence="9">The sequence shown here is derived from an EMBL/GenBank/DDBJ whole genome shotgun (WGS) entry which is preliminary data.</text>
</comment>
<protein>
    <recommendedName>
        <fullName evidence="4">Riboflavin synthase</fullName>
        <ecNumber evidence="3">2.5.1.9</ecNumber>
    </recommendedName>
</protein>
<feature type="domain" description="Lumazine-binding" evidence="8">
    <location>
        <begin position="93"/>
        <end position="189"/>
    </location>
</feature>
<evidence type="ECO:0000256" key="5">
    <source>
        <dbReference type="ARBA" id="ARBA00022619"/>
    </source>
</evidence>
<dbReference type="Pfam" id="PF00677">
    <property type="entry name" value="Lum_binding"/>
    <property type="match status" value="2"/>
</dbReference>
<dbReference type="PANTHER" id="PTHR21098:SF0">
    <property type="entry name" value="RIBOFLAVIN SYNTHASE"/>
    <property type="match status" value="1"/>
</dbReference>
<dbReference type="PIRSF" id="PIRSF000498">
    <property type="entry name" value="Riboflavin_syn_A"/>
    <property type="match status" value="1"/>
</dbReference>
<dbReference type="EMBL" id="LAZR01011631">
    <property type="protein sequence ID" value="KKM60688.1"/>
    <property type="molecule type" value="Genomic_DNA"/>
</dbReference>
<dbReference type="FunFam" id="2.40.30.20:FF:000004">
    <property type="entry name" value="Riboflavin synthase, alpha subunit"/>
    <property type="match status" value="1"/>
</dbReference>
<accession>A0A0F9ITN6</accession>
<evidence type="ECO:0000256" key="3">
    <source>
        <dbReference type="ARBA" id="ARBA00012827"/>
    </source>
</evidence>
<evidence type="ECO:0000256" key="7">
    <source>
        <dbReference type="ARBA" id="ARBA00022737"/>
    </source>
</evidence>
<evidence type="ECO:0000256" key="1">
    <source>
        <dbReference type="ARBA" id="ARBA00002803"/>
    </source>
</evidence>
<dbReference type="AlphaFoldDB" id="A0A0F9ITN6"/>
<dbReference type="EC" id="2.5.1.9" evidence="3"/>
<reference evidence="9" key="1">
    <citation type="journal article" date="2015" name="Nature">
        <title>Complex archaea that bridge the gap between prokaryotes and eukaryotes.</title>
        <authorList>
            <person name="Spang A."/>
            <person name="Saw J.H."/>
            <person name="Jorgensen S.L."/>
            <person name="Zaremba-Niedzwiedzka K."/>
            <person name="Martijn J."/>
            <person name="Lind A.E."/>
            <person name="van Eijk R."/>
            <person name="Schleper C."/>
            <person name="Guy L."/>
            <person name="Ettema T.J."/>
        </authorList>
    </citation>
    <scope>NUCLEOTIDE SEQUENCE</scope>
</reference>
<dbReference type="InterPro" id="IPR001783">
    <property type="entry name" value="Lumazine-bd"/>
</dbReference>
<gene>
    <name evidence="9" type="ORF">LCGC14_1539320</name>
</gene>
<evidence type="ECO:0000256" key="2">
    <source>
        <dbReference type="ARBA" id="ARBA00004887"/>
    </source>
</evidence>
<name>A0A0F9ITN6_9ZZZZ</name>
<dbReference type="CDD" id="cd00402">
    <property type="entry name" value="Riboflavin_synthase_like"/>
    <property type="match status" value="1"/>
</dbReference>
<dbReference type="NCBIfam" id="TIGR00187">
    <property type="entry name" value="ribE"/>
    <property type="match status" value="1"/>
</dbReference>
<dbReference type="SUPFAM" id="SSF63380">
    <property type="entry name" value="Riboflavin synthase domain-like"/>
    <property type="match status" value="2"/>
</dbReference>
<comment type="function">
    <text evidence="1">Catalyzes the dismutation of two molecules of 6,7-dimethyl-8-ribityllumazine, resulting in the formation of riboflavin and 5-amino-6-(D-ribitylamino)uracil.</text>
</comment>
<sequence>MFTGIIEEGGTVREAGGGRLVIACEKVLQGTNLGDSVAVNGVDLTVAHMDRESLHFNCMPETYRRSNLGQLRPGDLVNLERSLQPTSRLSGHLVRGVVEATGTLLSVTPEEDAVIARYQAPPDILRHCVVKGPITVDGVSLTVIAKDETSFSVSLVQYTQEHTNVSRRKLGDSVNLESDIIARYVDQLLSERGG</sequence>
<organism evidence="9">
    <name type="scientific">marine sediment metagenome</name>
    <dbReference type="NCBI Taxonomy" id="412755"/>
    <lineage>
        <taxon>unclassified sequences</taxon>
        <taxon>metagenomes</taxon>
        <taxon>ecological metagenomes</taxon>
    </lineage>
</organism>
<dbReference type="GO" id="GO:0004746">
    <property type="term" value="F:riboflavin synthase activity"/>
    <property type="evidence" value="ECO:0007669"/>
    <property type="project" value="UniProtKB-EC"/>
</dbReference>
<evidence type="ECO:0000259" key="8">
    <source>
        <dbReference type="PROSITE" id="PS51177"/>
    </source>
</evidence>
<evidence type="ECO:0000313" key="9">
    <source>
        <dbReference type="EMBL" id="KKM60688.1"/>
    </source>
</evidence>
<dbReference type="GO" id="GO:0009231">
    <property type="term" value="P:riboflavin biosynthetic process"/>
    <property type="evidence" value="ECO:0007669"/>
    <property type="project" value="UniProtKB-KW"/>
</dbReference>
<dbReference type="InterPro" id="IPR026017">
    <property type="entry name" value="Lumazine-bd_dom"/>
</dbReference>
<feature type="domain" description="Lumazine-binding" evidence="8">
    <location>
        <begin position="1"/>
        <end position="92"/>
    </location>
</feature>